<comment type="subcellular location">
    <subcellularLocation>
        <location evidence="11">Mitochondrion inner membrane</location>
    </subcellularLocation>
</comment>
<evidence type="ECO:0000256" key="7">
    <source>
        <dbReference type="ARBA" id="ARBA00023002"/>
    </source>
</evidence>
<dbReference type="Proteomes" id="UP000799049">
    <property type="component" value="Unassembled WGS sequence"/>
</dbReference>
<dbReference type="PANTHER" id="PTHR42923:SF3">
    <property type="entry name" value="PROTOPORPHYRINOGEN OXIDASE"/>
    <property type="match status" value="1"/>
</dbReference>
<evidence type="ECO:0000256" key="5">
    <source>
        <dbReference type="ARBA" id="ARBA00022630"/>
    </source>
</evidence>
<dbReference type="SUPFAM" id="SSF51905">
    <property type="entry name" value="FAD/NAD(P)-binding domain"/>
    <property type="match status" value="1"/>
</dbReference>
<evidence type="ECO:0000256" key="1">
    <source>
        <dbReference type="ARBA" id="ARBA00002600"/>
    </source>
</evidence>
<keyword evidence="5 11" id="KW-0285">Flavoprotein</keyword>
<dbReference type="InterPro" id="IPR004572">
    <property type="entry name" value="Protoporphyrinogen_oxidase"/>
</dbReference>
<keyword evidence="7 11" id="KW-0560">Oxidoreductase</keyword>
<keyword evidence="8 11" id="KW-0350">Heme biosynthesis</keyword>
<dbReference type="NCBIfam" id="TIGR00562">
    <property type="entry name" value="proto_IX_ox"/>
    <property type="match status" value="1"/>
</dbReference>
<evidence type="ECO:0000256" key="8">
    <source>
        <dbReference type="ARBA" id="ARBA00023133"/>
    </source>
</evidence>
<dbReference type="AlphaFoldDB" id="A0A8K0AHC5"/>
<reference evidence="13" key="1">
    <citation type="submission" date="2019-09" db="EMBL/GenBank/DDBJ databases">
        <title>The Mitochondrial Proteome of the Jakobid, Andalucia godoyi, a Protist With the Most Gene-Rich and Bacteria-Like Mitochondrial Genome.</title>
        <authorList>
            <person name="Gray M.W."/>
            <person name="Burger G."/>
            <person name="Derelle R."/>
            <person name="Klimes V."/>
            <person name="Leger M."/>
            <person name="Sarrasin M."/>
            <person name="Vlcek C."/>
            <person name="Roger A.J."/>
            <person name="Elias M."/>
            <person name="Lang B.F."/>
        </authorList>
    </citation>
    <scope>NUCLEOTIDE SEQUENCE</scope>
    <source>
        <strain evidence="13">And28</strain>
    </source>
</reference>
<sequence length="475" mass="52516">MKIAVLGGGISGLSALHFLNKAFGDAAEVTLFESQKRVGGWIQSLEARKGLVIEAGPRSLRPHASTLQLLQDVGILKDAIPANKAAKARYLLIDDKLCNAPYSKEVLSRVLPALLHERKQEGPLFGASMDESVRSFFTRRLSSDVADYVVDPVVSGIWAANTEKLSMQATFGKLRDMEREYGNLTRAVLSRLRQEGRNHDDAESSTRTADPIAKGVEQSDQWKMLLKTPIYSFPGGLSHLPNTLYGRYSSNLQFSNPIEVIENDRNGGVRVNGSHFDYAVSAMPRRSLQAAVSKTVGPQAFHGFRTASLVVVNVTLEKRYKKNIGRPGFGHLIPSNQGKDILGVVYDSCVFPEQDRGNRNTRLTVMMGGDRRPDILSWSDEKVLDVVRSALKEQLNVDTDRISDTLIWRHVDAIPQYDIGHLDRVRNLEFHLRSSIPGLSLVGNSFYGVGVNDCVHRAKSVAEDLSNRALALTPK</sequence>
<dbReference type="Pfam" id="PF01593">
    <property type="entry name" value="Amino_oxidase"/>
    <property type="match status" value="1"/>
</dbReference>
<dbReference type="GO" id="GO:0004729">
    <property type="term" value="F:oxygen-dependent protoporphyrinogen oxidase activity"/>
    <property type="evidence" value="ECO:0007669"/>
    <property type="project" value="UniProtKB-UniRule"/>
</dbReference>
<proteinExistence type="inferred from homology"/>
<keyword evidence="14" id="KW-1185">Reference proteome</keyword>
<accession>A0A8K0AHC5</accession>
<dbReference type="InterPro" id="IPR002937">
    <property type="entry name" value="Amino_oxidase"/>
</dbReference>
<dbReference type="SUPFAM" id="SSF54373">
    <property type="entry name" value="FAD-linked reductases, C-terminal domain"/>
    <property type="match status" value="1"/>
</dbReference>
<organism evidence="13 14">
    <name type="scientific">Andalucia godoyi</name>
    <name type="common">Flagellate</name>
    <dbReference type="NCBI Taxonomy" id="505711"/>
    <lineage>
        <taxon>Eukaryota</taxon>
        <taxon>Discoba</taxon>
        <taxon>Jakobida</taxon>
        <taxon>Andalucina</taxon>
        <taxon>Andaluciidae</taxon>
        <taxon>Andalucia</taxon>
    </lineage>
</organism>
<evidence type="ECO:0000313" key="14">
    <source>
        <dbReference type="Proteomes" id="UP000799049"/>
    </source>
</evidence>
<protein>
    <recommendedName>
        <fullName evidence="4 11">Protoporphyrinogen oxidase</fullName>
        <ecNumber evidence="4 11">1.3.3.4</ecNumber>
    </recommendedName>
</protein>
<dbReference type="EC" id="1.3.3.4" evidence="4 11"/>
<evidence type="ECO:0000256" key="6">
    <source>
        <dbReference type="ARBA" id="ARBA00022827"/>
    </source>
</evidence>
<gene>
    <name evidence="13" type="ORF">ANDGO_01225</name>
</gene>
<comment type="cofactor">
    <cofactor evidence="11">
        <name>FAD</name>
        <dbReference type="ChEBI" id="CHEBI:57692"/>
    </cofactor>
    <text evidence="11">Binds 1 FAD per subunit.</text>
</comment>
<evidence type="ECO:0000256" key="11">
    <source>
        <dbReference type="RuleBase" id="RU367069"/>
    </source>
</evidence>
<evidence type="ECO:0000256" key="4">
    <source>
        <dbReference type="ARBA" id="ARBA00012867"/>
    </source>
</evidence>
<comment type="caution">
    <text evidence="13">The sequence shown here is derived from an EMBL/GenBank/DDBJ whole genome shotgun (WGS) entry which is preliminary data.</text>
</comment>
<dbReference type="GO" id="GO:0005743">
    <property type="term" value="C:mitochondrial inner membrane"/>
    <property type="evidence" value="ECO:0007669"/>
    <property type="project" value="UniProtKB-SubCell"/>
</dbReference>
<dbReference type="Gene3D" id="3.50.50.60">
    <property type="entry name" value="FAD/NAD(P)-binding domain"/>
    <property type="match status" value="1"/>
</dbReference>
<comment type="function">
    <text evidence="1 11">Catalyzes the 6-electron oxidation of protoporphyrinogen-IX to form protoporphyrin-IX.</text>
</comment>
<dbReference type="UniPathway" id="UPA00251">
    <property type="reaction ID" value="UER00324"/>
</dbReference>
<feature type="domain" description="Amine oxidase" evidence="12">
    <location>
        <begin position="10"/>
        <end position="465"/>
    </location>
</feature>
<name>A0A8K0AHC5_ANDGO</name>
<dbReference type="InterPro" id="IPR036188">
    <property type="entry name" value="FAD/NAD-bd_sf"/>
</dbReference>
<comment type="pathway">
    <text evidence="2 11">Porphyrin-containing compound metabolism; protoporphyrin-IX biosynthesis; protoporphyrin-IX from protoporphyrinogen-IX: step 1/1.</text>
</comment>
<evidence type="ECO:0000256" key="10">
    <source>
        <dbReference type="ARBA" id="ARBA00047554"/>
    </source>
</evidence>
<evidence type="ECO:0000259" key="12">
    <source>
        <dbReference type="Pfam" id="PF01593"/>
    </source>
</evidence>
<comment type="similarity">
    <text evidence="3 11">Belongs to the protoporphyrinogen/coproporphyrinogen oxidase family. Protoporphyrinogen oxidase subfamily.</text>
</comment>
<evidence type="ECO:0000256" key="2">
    <source>
        <dbReference type="ARBA" id="ARBA00005073"/>
    </source>
</evidence>
<dbReference type="EMBL" id="VRVR01000052">
    <property type="protein sequence ID" value="KAF0852213.1"/>
    <property type="molecule type" value="Genomic_DNA"/>
</dbReference>
<dbReference type="OrthoDB" id="419752at2759"/>
<keyword evidence="6 11" id="KW-0274">FAD</keyword>
<evidence type="ECO:0000256" key="3">
    <source>
        <dbReference type="ARBA" id="ARBA00010551"/>
    </source>
</evidence>
<keyword evidence="9 11" id="KW-0627">Porphyrin biosynthesis</keyword>
<evidence type="ECO:0000256" key="9">
    <source>
        <dbReference type="ARBA" id="ARBA00023244"/>
    </source>
</evidence>
<dbReference type="InterPro" id="IPR050464">
    <property type="entry name" value="Zeta_carotene_desat/Oxidored"/>
</dbReference>
<comment type="catalytic activity">
    <reaction evidence="10 11">
        <text>protoporphyrinogen IX + 3 O2 = protoporphyrin IX + 3 H2O2</text>
        <dbReference type="Rhea" id="RHEA:25576"/>
        <dbReference type="ChEBI" id="CHEBI:15379"/>
        <dbReference type="ChEBI" id="CHEBI:16240"/>
        <dbReference type="ChEBI" id="CHEBI:57306"/>
        <dbReference type="ChEBI" id="CHEBI:57307"/>
        <dbReference type="EC" id="1.3.3.4"/>
    </reaction>
</comment>
<evidence type="ECO:0000313" key="13">
    <source>
        <dbReference type="EMBL" id="KAF0852213.1"/>
    </source>
</evidence>
<dbReference type="GO" id="GO:0006782">
    <property type="term" value="P:protoporphyrinogen IX biosynthetic process"/>
    <property type="evidence" value="ECO:0007669"/>
    <property type="project" value="UniProtKB-UniRule"/>
</dbReference>
<dbReference type="PANTHER" id="PTHR42923">
    <property type="entry name" value="PROTOPORPHYRINOGEN OXIDASE"/>
    <property type="match status" value="1"/>
</dbReference>